<dbReference type="InterPro" id="IPR036291">
    <property type="entry name" value="NAD(P)-bd_dom_sf"/>
</dbReference>
<dbReference type="InterPro" id="IPR020843">
    <property type="entry name" value="ER"/>
</dbReference>
<evidence type="ECO:0000259" key="1">
    <source>
        <dbReference type="SMART" id="SM00829"/>
    </source>
</evidence>
<name>A0A9W4ISL8_9EURO</name>
<dbReference type="InterPro" id="IPR052585">
    <property type="entry name" value="Lipid_raft_assoc_Zn_ADH"/>
</dbReference>
<dbReference type="InterPro" id="IPR013149">
    <property type="entry name" value="ADH-like_C"/>
</dbReference>
<dbReference type="SUPFAM" id="SSF50129">
    <property type="entry name" value="GroES-like"/>
    <property type="match status" value="1"/>
</dbReference>
<dbReference type="SUPFAM" id="SSF51735">
    <property type="entry name" value="NAD(P)-binding Rossmann-fold domains"/>
    <property type="match status" value="1"/>
</dbReference>
<dbReference type="PANTHER" id="PTHR43482:SF1">
    <property type="entry name" value="PROTEIN AST1-RELATED"/>
    <property type="match status" value="1"/>
</dbReference>
<accession>A0A9W4ISL8</accession>
<dbReference type="Gene3D" id="3.40.50.720">
    <property type="entry name" value="NAD(P)-binding Rossmann-like Domain"/>
    <property type="match status" value="1"/>
</dbReference>
<sequence>MATMKALQITGSKSLSMNTLPIPTLKPGQALVKVYYSCIHPSDRLNAQGLFPSTTLPRIPGRDYSGVVTETNPTSNWIGKEVYGTSGSSLGFTSDGPHAQYLCVPQDALVQKPSTLSMLQAATVGVPFTTGLICLRKAAVSSTDTVLVIGSTGAVGTAAVQMARAMGCKRILTAARREEAKPDIVISGASAAEELALRIAEMTGGRGVDVVVDTVGDLALMGAAVEKLAQKGRYVWIAAPRGEASKNFSFDIFQAYRKELMLAGCNSVSPTVEDAAGLLRFLGDWVEKGSLCAQDETSFRKVNLEDCIEDGYGKAGERVVIKMG</sequence>
<reference evidence="2" key="1">
    <citation type="submission" date="2021-07" db="EMBL/GenBank/DDBJ databases">
        <authorList>
            <person name="Branca A.L. A."/>
        </authorList>
    </citation>
    <scope>NUCLEOTIDE SEQUENCE</scope>
</reference>
<dbReference type="InterPro" id="IPR011032">
    <property type="entry name" value="GroES-like_sf"/>
</dbReference>
<proteinExistence type="predicted"/>
<dbReference type="Gene3D" id="3.90.180.10">
    <property type="entry name" value="Medium-chain alcohol dehydrogenases, catalytic domain"/>
    <property type="match status" value="1"/>
</dbReference>
<organism evidence="2 3">
    <name type="scientific">Penicillium salamii</name>
    <dbReference type="NCBI Taxonomy" id="1612424"/>
    <lineage>
        <taxon>Eukaryota</taxon>
        <taxon>Fungi</taxon>
        <taxon>Dikarya</taxon>
        <taxon>Ascomycota</taxon>
        <taxon>Pezizomycotina</taxon>
        <taxon>Eurotiomycetes</taxon>
        <taxon>Eurotiomycetidae</taxon>
        <taxon>Eurotiales</taxon>
        <taxon>Aspergillaceae</taxon>
        <taxon>Penicillium</taxon>
    </lineage>
</organism>
<dbReference type="Pfam" id="PF00107">
    <property type="entry name" value="ADH_zinc_N"/>
    <property type="match status" value="1"/>
</dbReference>
<dbReference type="PANTHER" id="PTHR43482">
    <property type="entry name" value="PROTEIN AST1-RELATED"/>
    <property type="match status" value="1"/>
</dbReference>
<dbReference type="EMBL" id="CAJVPD010000133">
    <property type="protein sequence ID" value="CAG8353788.1"/>
    <property type="molecule type" value="Genomic_DNA"/>
</dbReference>
<gene>
    <name evidence="2" type="ORF">PSALAMII_LOCUS3183</name>
</gene>
<evidence type="ECO:0000313" key="3">
    <source>
        <dbReference type="Proteomes" id="UP001152592"/>
    </source>
</evidence>
<evidence type="ECO:0000313" key="2">
    <source>
        <dbReference type="EMBL" id="CAG8353788.1"/>
    </source>
</evidence>
<protein>
    <recommendedName>
        <fullName evidence="1">Enoyl reductase (ER) domain-containing protein</fullName>
    </recommendedName>
</protein>
<dbReference type="AlphaFoldDB" id="A0A9W4ISL8"/>
<dbReference type="Proteomes" id="UP001152592">
    <property type="component" value="Unassembled WGS sequence"/>
</dbReference>
<dbReference type="InterPro" id="IPR013154">
    <property type="entry name" value="ADH-like_N"/>
</dbReference>
<comment type="caution">
    <text evidence="2">The sequence shown here is derived from an EMBL/GenBank/DDBJ whole genome shotgun (WGS) entry which is preliminary data.</text>
</comment>
<dbReference type="OrthoDB" id="1055148at2759"/>
<dbReference type="SMART" id="SM00829">
    <property type="entry name" value="PKS_ER"/>
    <property type="match status" value="1"/>
</dbReference>
<feature type="domain" description="Enoyl reductase (ER)" evidence="1">
    <location>
        <begin position="11"/>
        <end position="321"/>
    </location>
</feature>
<dbReference type="GO" id="GO:0016491">
    <property type="term" value="F:oxidoreductase activity"/>
    <property type="evidence" value="ECO:0007669"/>
    <property type="project" value="InterPro"/>
</dbReference>
<dbReference type="Pfam" id="PF08240">
    <property type="entry name" value="ADH_N"/>
    <property type="match status" value="1"/>
</dbReference>